<dbReference type="InterPro" id="IPR007387">
    <property type="entry name" value="TRAP_DctQ"/>
</dbReference>
<gene>
    <name evidence="11" type="ORF">IAA72_04770</name>
</gene>
<feature type="domain" description="Tripartite ATP-independent periplasmic transporters DctQ component" evidence="10">
    <location>
        <begin position="56"/>
        <end position="183"/>
    </location>
</feature>
<evidence type="ECO:0000313" key="12">
    <source>
        <dbReference type="Proteomes" id="UP000810292"/>
    </source>
</evidence>
<evidence type="ECO:0000256" key="3">
    <source>
        <dbReference type="ARBA" id="ARBA00022475"/>
    </source>
</evidence>
<dbReference type="GO" id="GO:0015740">
    <property type="term" value="P:C4-dicarboxylate transport"/>
    <property type="evidence" value="ECO:0007669"/>
    <property type="project" value="TreeGrafter"/>
</dbReference>
<evidence type="ECO:0000256" key="9">
    <source>
        <dbReference type="SAM" id="Phobius"/>
    </source>
</evidence>
<keyword evidence="4" id="KW-0997">Cell inner membrane</keyword>
<dbReference type="InterPro" id="IPR055348">
    <property type="entry name" value="DctQ"/>
</dbReference>
<evidence type="ECO:0000256" key="4">
    <source>
        <dbReference type="ARBA" id="ARBA00022519"/>
    </source>
</evidence>
<dbReference type="AlphaFoldDB" id="A0A9D9IB02"/>
<evidence type="ECO:0000256" key="7">
    <source>
        <dbReference type="ARBA" id="ARBA00023136"/>
    </source>
</evidence>
<dbReference type="PANTHER" id="PTHR35011">
    <property type="entry name" value="2,3-DIKETO-L-GULONATE TRAP TRANSPORTER SMALL PERMEASE PROTEIN YIAM"/>
    <property type="match status" value="1"/>
</dbReference>
<keyword evidence="5 9" id="KW-0812">Transmembrane</keyword>
<keyword evidence="3" id="KW-1003">Cell membrane</keyword>
<keyword evidence="6 9" id="KW-1133">Transmembrane helix</keyword>
<protein>
    <submittedName>
        <fullName evidence="11">TRAP transporter small permease</fullName>
    </submittedName>
</protein>
<organism evidence="11 12">
    <name type="scientific">Candidatus Ornithospirochaeta stercoravium</name>
    <dbReference type="NCBI Taxonomy" id="2840897"/>
    <lineage>
        <taxon>Bacteria</taxon>
        <taxon>Pseudomonadati</taxon>
        <taxon>Spirochaetota</taxon>
        <taxon>Spirochaetia</taxon>
        <taxon>Spirochaetales</taxon>
        <taxon>Spirochaetaceae</taxon>
        <taxon>Spirochaetaceae incertae sedis</taxon>
        <taxon>Candidatus Ornithospirochaeta</taxon>
    </lineage>
</organism>
<comment type="similarity">
    <text evidence="8">Belongs to the TRAP transporter small permease family.</text>
</comment>
<name>A0A9D9IB02_9SPIO</name>
<comment type="subcellular location">
    <subcellularLocation>
        <location evidence="1">Cell inner membrane</location>
        <topology evidence="1">Multi-pass membrane protein</topology>
    </subcellularLocation>
</comment>
<evidence type="ECO:0000256" key="1">
    <source>
        <dbReference type="ARBA" id="ARBA00004429"/>
    </source>
</evidence>
<reference evidence="11" key="2">
    <citation type="journal article" date="2021" name="PeerJ">
        <title>Extensive microbial diversity within the chicken gut microbiome revealed by metagenomics and culture.</title>
        <authorList>
            <person name="Gilroy R."/>
            <person name="Ravi A."/>
            <person name="Getino M."/>
            <person name="Pursley I."/>
            <person name="Horton D.L."/>
            <person name="Alikhan N.F."/>
            <person name="Baker D."/>
            <person name="Gharbi K."/>
            <person name="Hall N."/>
            <person name="Watson M."/>
            <person name="Adriaenssens E.M."/>
            <person name="Foster-Nyarko E."/>
            <person name="Jarju S."/>
            <person name="Secka A."/>
            <person name="Antonio M."/>
            <person name="Oren A."/>
            <person name="Chaudhuri R.R."/>
            <person name="La Ragione R."/>
            <person name="Hildebrand F."/>
            <person name="Pallen M.J."/>
        </authorList>
    </citation>
    <scope>NUCLEOTIDE SEQUENCE</scope>
    <source>
        <strain evidence="11">14700</strain>
    </source>
</reference>
<sequence>MSESKKTRSWLLENKLAIDKSQYKDGKVPFTAYIVLVNHWCHKIILTIAQIAVVIMLCTVFMNVVLRFCFNSGITWAEEIPRLLVTLFTFLACAIGVRDHMHISVTMVYTRFPKGGKMRKFMDVLSDIATLICGIFLLYYGIMYIARLRPGYLPMTGWPTWLQYIPAPIGGFVMTFDSILFLLGILKPEDLLYSEPEVDYQELLKQQEAENKANGGNN</sequence>
<feature type="transmembrane region" description="Helical" evidence="9">
    <location>
        <begin position="165"/>
        <end position="186"/>
    </location>
</feature>
<dbReference type="GO" id="GO:0005886">
    <property type="term" value="C:plasma membrane"/>
    <property type="evidence" value="ECO:0007669"/>
    <property type="project" value="UniProtKB-SubCell"/>
</dbReference>
<evidence type="ECO:0000256" key="8">
    <source>
        <dbReference type="ARBA" id="ARBA00038436"/>
    </source>
</evidence>
<comment type="caution">
    <text evidence="11">The sequence shown here is derived from an EMBL/GenBank/DDBJ whole genome shotgun (WGS) entry which is preliminary data.</text>
</comment>
<dbReference type="PANTHER" id="PTHR35011:SF2">
    <property type="entry name" value="2,3-DIKETO-L-GULONATE TRAP TRANSPORTER SMALL PERMEASE PROTEIN YIAM"/>
    <property type="match status" value="1"/>
</dbReference>
<evidence type="ECO:0000259" key="10">
    <source>
        <dbReference type="Pfam" id="PF04290"/>
    </source>
</evidence>
<dbReference type="EMBL" id="JADIMF010000074">
    <property type="protein sequence ID" value="MBO8469077.1"/>
    <property type="molecule type" value="Genomic_DNA"/>
</dbReference>
<reference evidence="11" key="1">
    <citation type="submission" date="2020-10" db="EMBL/GenBank/DDBJ databases">
        <authorList>
            <person name="Gilroy R."/>
        </authorList>
    </citation>
    <scope>NUCLEOTIDE SEQUENCE</scope>
    <source>
        <strain evidence="11">14700</strain>
    </source>
</reference>
<feature type="transmembrane region" description="Helical" evidence="9">
    <location>
        <begin position="80"/>
        <end position="97"/>
    </location>
</feature>
<accession>A0A9D9IB02</accession>
<keyword evidence="2" id="KW-0813">Transport</keyword>
<feature type="transmembrane region" description="Helical" evidence="9">
    <location>
        <begin position="124"/>
        <end position="145"/>
    </location>
</feature>
<keyword evidence="7 9" id="KW-0472">Membrane</keyword>
<dbReference type="GO" id="GO:0022857">
    <property type="term" value="F:transmembrane transporter activity"/>
    <property type="evidence" value="ECO:0007669"/>
    <property type="project" value="TreeGrafter"/>
</dbReference>
<dbReference type="Proteomes" id="UP000810292">
    <property type="component" value="Unassembled WGS sequence"/>
</dbReference>
<evidence type="ECO:0000313" key="11">
    <source>
        <dbReference type="EMBL" id="MBO8469077.1"/>
    </source>
</evidence>
<proteinExistence type="inferred from homology"/>
<evidence type="ECO:0000256" key="5">
    <source>
        <dbReference type="ARBA" id="ARBA00022692"/>
    </source>
</evidence>
<evidence type="ECO:0000256" key="2">
    <source>
        <dbReference type="ARBA" id="ARBA00022448"/>
    </source>
</evidence>
<dbReference type="Pfam" id="PF04290">
    <property type="entry name" value="DctQ"/>
    <property type="match status" value="1"/>
</dbReference>
<evidence type="ECO:0000256" key="6">
    <source>
        <dbReference type="ARBA" id="ARBA00022989"/>
    </source>
</evidence>
<feature type="transmembrane region" description="Helical" evidence="9">
    <location>
        <begin position="44"/>
        <end position="68"/>
    </location>
</feature>